<dbReference type="HOGENOM" id="CLU_010721_2_0_1"/>
<sequence>MERHKRHHKDDSKNEDDLISDLSGCVLHLILSFLNAKEAVQTCILSKRWINLWKTLPTLTLSSSNFRTQRSLEQFVYHILSLRDHSTAIHTLCLQLHYNHFMGISLYRMIIEYAFSHNVQQFRISYAIIEDLPPRFFSSHTLTSLHLSSSFLLHSGSMQIFPNFLNFPALTTLSLKYVAFRRSTSYGRCTTFHNCVDPFSAFNMLDTLIIDCCVLLDARNLCISSTKLLSLTICMYDGDPRDNFRTYFGIELYAPTVHTFNYSCGQYIPKLVGSKSVLSSIKHVNIHSSRYMGSGEKSSIIFNWLVELANIESLTINFFALTDIFLFPDLLKIKLPSLLCNLKSLKIKVFQPISIPAETVDFLLQNSRSAKVSSTGSNRVGESNLFLLDSTHDDSRTFD</sequence>
<dbReference type="Proteomes" id="UP000002051">
    <property type="component" value="Chromosome 3"/>
</dbReference>
<dbReference type="AlphaFoldDB" id="G7J083"/>
<accession>A0A0C3VAD2</accession>
<reference evidence="2 4" key="2">
    <citation type="journal article" date="2014" name="BMC Genomics">
        <title>An improved genome release (version Mt4.0) for the model legume Medicago truncatula.</title>
        <authorList>
            <person name="Tang H."/>
            <person name="Krishnakumar V."/>
            <person name="Bidwell S."/>
            <person name="Rosen B."/>
            <person name="Chan A."/>
            <person name="Zhou S."/>
            <person name="Gentzbittel L."/>
            <person name="Childs K.L."/>
            <person name="Yandell M."/>
            <person name="Gundlach H."/>
            <person name="Mayer K.F."/>
            <person name="Schwartz D.C."/>
            <person name="Town C.D."/>
        </authorList>
    </citation>
    <scope>GENOME REANNOTATION</scope>
    <source>
        <strain evidence="3 4">cv. Jemalong A17</strain>
    </source>
</reference>
<dbReference type="CDD" id="cd22160">
    <property type="entry name" value="F-box_AtFBL13-like"/>
    <property type="match status" value="1"/>
</dbReference>
<dbReference type="PANTHER" id="PTHR32212:SF269">
    <property type="entry name" value="F-BOX_RNI_FBD-LIKE DOMAIN PROTEIN"/>
    <property type="match status" value="1"/>
</dbReference>
<dbReference type="SUPFAM" id="SSF81383">
    <property type="entry name" value="F-box domain"/>
    <property type="match status" value="1"/>
</dbReference>
<organism evidence="2 4">
    <name type="scientific">Medicago truncatula</name>
    <name type="common">Barrel medic</name>
    <name type="synonym">Medicago tribuloides</name>
    <dbReference type="NCBI Taxonomy" id="3880"/>
    <lineage>
        <taxon>Eukaryota</taxon>
        <taxon>Viridiplantae</taxon>
        <taxon>Streptophyta</taxon>
        <taxon>Embryophyta</taxon>
        <taxon>Tracheophyta</taxon>
        <taxon>Spermatophyta</taxon>
        <taxon>Magnoliopsida</taxon>
        <taxon>eudicotyledons</taxon>
        <taxon>Gunneridae</taxon>
        <taxon>Pentapetalae</taxon>
        <taxon>rosids</taxon>
        <taxon>fabids</taxon>
        <taxon>Fabales</taxon>
        <taxon>Fabaceae</taxon>
        <taxon>Papilionoideae</taxon>
        <taxon>50 kb inversion clade</taxon>
        <taxon>NPAAA clade</taxon>
        <taxon>Hologalegina</taxon>
        <taxon>IRL clade</taxon>
        <taxon>Trifolieae</taxon>
        <taxon>Medicago</taxon>
    </lineage>
</organism>
<evidence type="ECO:0000313" key="3">
    <source>
        <dbReference type="EnsemblPlants" id="AES68326"/>
    </source>
</evidence>
<proteinExistence type="predicted"/>
<reference evidence="2 4" key="1">
    <citation type="journal article" date="2011" name="Nature">
        <title>The Medicago genome provides insight into the evolution of rhizobial symbioses.</title>
        <authorList>
            <person name="Young N.D."/>
            <person name="Debelle F."/>
            <person name="Oldroyd G.E."/>
            <person name="Geurts R."/>
            <person name="Cannon S.B."/>
            <person name="Udvardi M.K."/>
            <person name="Benedito V.A."/>
            <person name="Mayer K.F."/>
            <person name="Gouzy J."/>
            <person name="Schoof H."/>
            <person name="Van de Peer Y."/>
            <person name="Proost S."/>
            <person name="Cook D.R."/>
            <person name="Meyers B.C."/>
            <person name="Spannagl M."/>
            <person name="Cheung F."/>
            <person name="De Mita S."/>
            <person name="Krishnakumar V."/>
            <person name="Gundlach H."/>
            <person name="Zhou S."/>
            <person name="Mudge J."/>
            <person name="Bharti A.K."/>
            <person name="Murray J.D."/>
            <person name="Naoumkina M.A."/>
            <person name="Rosen B."/>
            <person name="Silverstein K.A."/>
            <person name="Tang H."/>
            <person name="Rombauts S."/>
            <person name="Zhao P.X."/>
            <person name="Zhou P."/>
            <person name="Barbe V."/>
            <person name="Bardou P."/>
            <person name="Bechner M."/>
            <person name="Bellec A."/>
            <person name="Berger A."/>
            <person name="Berges H."/>
            <person name="Bidwell S."/>
            <person name="Bisseling T."/>
            <person name="Choisne N."/>
            <person name="Couloux A."/>
            <person name="Denny R."/>
            <person name="Deshpande S."/>
            <person name="Dai X."/>
            <person name="Doyle J.J."/>
            <person name="Dudez A.M."/>
            <person name="Farmer A.D."/>
            <person name="Fouteau S."/>
            <person name="Franken C."/>
            <person name="Gibelin C."/>
            <person name="Gish J."/>
            <person name="Goldstein S."/>
            <person name="Gonzalez A.J."/>
            <person name="Green P.J."/>
            <person name="Hallab A."/>
            <person name="Hartog M."/>
            <person name="Hua A."/>
            <person name="Humphray S.J."/>
            <person name="Jeong D.H."/>
            <person name="Jing Y."/>
            <person name="Jocker A."/>
            <person name="Kenton S.M."/>
            <person name="Kim D.J."/>
            <person name="Klee K."/>
            <person name="Lai H."/>
            <person name="Lang C."/>
            <person name="Lin S."/>
            <person name="Macmil S.L."/>
            <person name="Magdelenat G."/>
            <person name="Matthews L."/>
            <person name="McCorrison J."/>
            <person name="Monaghan E.L."/>
            <person name="Mun J.H."/>
            <person name="Najar F.Z."/>
            <person name="Nicholson C."/>
            <person name="Noirot C."/>
            <person name="O'Bleness M."/>
            <person name="Paule C.R."/>
            <person name="Poulain J."/>
            <person name="Prion F."/>
            <person name="Qin B."/>
            <person name="Qu C."/>
            <person name="Retzel E.F."/>
            <person name="Riddle C."/>
            <person name="Sallet E."/>
            <person name="Samain S."/>
            <person name="Samson N."/>
            <person name="Sanders I."/>
            <person name="Saurat O."/>
            <person name="Scarpelli C."/>
            <person name="Schiex T."/>
            <person name="Segurens B."/>
            <person name="Severin A.J."/>
            <person name="Sherrier D.J."/>
            <person name="Shi R."/>
            <person name="Sims S."/>
            <person name="Singer S.R."/>
            <person name="Sinharoy S."/>
            <person name="Sterck L."/>
            <person name="Viollet A."/>
            <person name="Wang B.B."/>
            <person name="Wang K."/>
            <person name="Wang M."/>
            <person name="Wang X."/>
            <person name="Warfsmann J."/>
            <person name="Weissenbach J."/>
            <person name="White D.D."/>
            <person name="White J.D."/>
            <person name="Wiley G.B."/>
            <person name="Wincker P."/>
            <person name="Xing Y."/>
            <person name="Yang L."/>
            <person name="Yao Z."/>
            <person name="Ying F."/>
            <person name="Zhai J."/>
            <person name="Zhou L."/>
            <person name="Zuber A."/>
            <person name="Denarie J."/>
            <person name="Dixon R.A."/>
            <person name="May G.D."/>
            <person name="Schwartz D.C."/>
            <person name="Rogers J."/>
            <person name="Quetier F."/>
            <person name="Town C.D."/>
            <person name="Roe B.A."/>
        </authorList>
    </citation>
    <scope>NUCLEOTIDE SEQUENCE [LARGE SCALE GENOMIC DNA]</scope>
    <source>
        <strain evidence="2">A17</strain>
        <strain evidence="3 4">cv. Jemalong A17</strain>
    </source>
</reference>
<gene>
    <name evidence="2" type="ordered locus">MTR_3g005990</name>
</gene>
<evidence type="ECO:0000313" key="4">
    <source>
        <dbReference type="Proteomes" id="UP000002051"/>
    </source>
</evidence>
<dbReference type="InterPro" id="IPR001810">
    <property type="entry name" value="F-box_dom"/>
</dbReference>
<evidence type="ECO:0000313" key="2">
    <source>
        <dbReference type="EMBL" id="AES68326.2"/>
    </source>
</evidence>
<dbReference type="PANTHER" id="PTHR32212">
    <property type="entry name" value="CYCLIN-LIKE F-BOX"/>
    <property type="match status" value="1"/>
</dbReference>
<dbReference type="InterPro" id="IPR036047">
    <property type="entry name" value="F-box-like_dom_sf"/>
</dbReference>
<dbReference type="EnsemblPlants" id="AES68326">
    <property type="protein sequence ID" value="AES68326"/>
    <property type="gene ID" value="MTR_3g005990"/>
</dbReference>
<keyword evidence="4" id="KW-1185">Reference proteome</keyword>
<dbReference type="InterPro" id="IPR053781">
    <property type="entry name" value="F-box_AtFBL13-like"/>
</dbReference>
<protein>
    <submittedName>
        <fullName evidence="2">Cytochrome C biogenesis protein ccsA, putative</fullName>
    </submittedName>
</protein>
<dbReference type="eggNOG" id="ENOG502SQNS">
    <property type="taxonomic scope" value="Eukaryota"/>
</dbReference>
<name>G7J083_MEDTR</name>
<accession>G7J083</accession>
<reference evidence="3" key="3">
    <citation type="submission" date="2015-04" db="UniProtKB">
        <authorList>
            <consortium name="EnsemblPlants"/>
        </authorList>
    </citation>
    <scope>IDENTIFICATION</scope>
    <source>
        <strain evidence="3">cv. Jemalong A17</strain>
    </source>
</reference>
<dbReference type="Pfam" id="PF00646">
    <property type="entry name" value="F-box"/>
    <property type="match status" value="1"/>
</dbReference>
<feature type="domain" description="F-box" evidence="1">
    <location>
        <begin position="19"/>
        <end position="57"/>
    </location>
</feature>
<dbReference type="PaxDb" id="3880-AES68326"/>
<evidence type="ECO:0000259" key="1">
    <source>
        <dbReference type="Pfam" id="PF00646"/>
    </source>
</evidence>
<dbReference type="EMBL" id="CM001219">
    <property type="protein sequence ID" value="AES68326.2"/>
    <property type="molecule type" value="Genomic_DNA"/>
</dbReference>
<dbReference type="SUPFAM" id="SSF52047">
    <property type="entry name" value="RNI-like"/>
    <property type="match status" value="1"/>
</dbReference>